<dbReference type="GO" id="GO:0005524">
    <property type="term" value="F:ATP binding"/>
    <property type="evidence" value="ECO:0007669"/>
    <property type="project" value="UniProtKB-UniRule"/>
</dbReference>
<dbReference type="PROSITE" id="PS50901">
    <property type="entry name" value="FTSK"/>
    <property type="match status" value="1"/>
</dbReference>
<dbReference type="Proteomes" id="UP000244905">
    <property type="component" value="Unassembled WGS sequence"/>
</dbReference>
<evidence type="ECO:0000313" key="9">
    <source>
        <dbReference type="Proteomes" id="UP000244905"/>
    </source>
</evidence>
<keyword evidence="3 5" id="KW-0067">ATP-binding</keyword>
<dbReference type="SUPFAM" id="SSF52540">
    <property type="entry name" value="P-loop containing nucleoside triphosphate hydrolases"/>
    <property type="match status" value="1"/>
</dbReference>
<dbReference type="Pfam" id="PF09397">
    <property type="entry name" value="FtsK_gamma"/>
    <property type="match status" value="1"/>
</dbReference>
<dbReference type="InterPro" id="IPR027417">
    <property type="entry name" value="P-loop_NTPase"/>
</dbReference>
<dbReference type="InterPro" id="IPR041027">
    <property type="entry name" value="FtsK_alpha"/>
</dbReference>
<dbReference type="Gene3D" id="1.10.10.10">
    <property type="entry name" value="Winged helix-like DNA-binding domain superfamily/Winged helix DNA-binding domain"/>
    <property type="match status" value="1"/>
</dbReference>
<feature type="compositionally biased region" description="Polar residues" evidence="6">
    <location>
        <begin position="180"/>
        <end position="190"/>
    </location>
</feature>
<protein>
    <submittedName>
        <fullName evidence="8">DNA translocase FtsK</fullName>
    </submittedName>
</protein>
<evidence type="ECO:0000256" key="2">
    <source>
        <dbReference type="ARBA" id="ARBA00022741"/>
    </source>
</evidence>
<evidence type="ECO:0000256" key="1">
    <source>
        <dbReference type="ARBA" id="ARBA00006474"/>
    </source>
</evidence>
<dbReference type="PANTHER" id="PTHR22683:SF41">
    <property type="entry name" value="DNA TRANSLOCASE FTSK"/>
    <property type="match status" value="1"/>
</dbReference>
<dbReference type="InterPro" id="IPR036388">
    <property type="entry name" value="WH-like_DNA-bd_sf"/>
</dbReference>
<dbReference type="AlphaFoldDB" id="A0A2V1IMW4"/>
<feature type="region of interest" description="Disordered" evidence="6">
    <location>
        <begin position="29"/>
        <end position="111"/>
    </location>
</feature>
<evidence type="ECO:0000256" key="3">
    <source>
        <dbReference type="ARBA" id="ARBA00022840"/>
    </source>
</evidence>
<sequence length="746" mass="81909">MGGLVIILYLTELKRIYGVASQGIRAYNERQAQRRAERERIREAEEAERLAREAAEEAERKAAEAAEAQRRAAVEAETQRQAAMQPAMTKNAVESHAENHTPDHPGNSSGDIIEETDEEIAEIEVTDFEDNGPDSDHLQSAGSREDSLLRPLFAGDDSDITDSYSRDDSNDIESDDETPADSTETASVQNAEEEEADFNTPLFADSDNDSNDETEQHGNSDPSAQTALQAPLAPTTVRPATAEEVLASEPYNPRAELSLFRFPSVDLLRPAKDNGPSVDIQEMEFNKRRLTETLRTFGVEISKIEATIGPTVTLYEIIPAEGVRTRSIRSLGDDLQLQLAAEGVRIIAPIPAKGTIGIEVPNKDPQVVSMRSVLDSEVYRNSKMELPMALGKTISNDIFMADLAKMPHLLVAGATGMGKSVGLNAIITSLLYKKHPSELKFVLIDPKRVELSLYRELERHYLASLPGEDAIITDMSKVVTVLNSLCIEMDNRLSLLEQAGARNIKEYNDKFIARKLNPEKHRFLPYIVLIIDEFADLIIRQGKEIENPVSRLAAVARAAGIHLIIATQRPTVNVITGGIKLNIPGRIAFRVIQGNDSRTILDQLGANQLIGRGDMLFSINGKLERVQCAFIDTPEVSAICENIGSQVGYQSPYELPEYTPEGEGGNICGATLGDRDPLFDECARLVVSTDTASTSSLQRRYSIGYNRAGKIMDQMEAAGIVGPSQGGKPRQVLVDPVTLEHILENR</sequence>
<keyword evidence="9" id="KW-1185">Reference proteome</keyword>
<feature type="compositionally biased region" description="Acidic residues" evidence="6">
    <location>
        <begin position="170"/>
        <end position="179"/>
    </location>
</feature>
<dbReference type="CDD" id="cd01127">
    <property type="entry name" value="TrwB_TraG_TraD_VirD4"/>
    <property type="match status" value="1"/>
</dbReference>
<dbReference type="PANTHER" id="PTHR22683">
    <property type="entry name" value="SPORULATION PROTEIN RELATED"/>
    <property type="match status" value="1"/>
</dbReference>
<feature type="region of interest" description="Disordered" evidence="6">
    <location>
        <begin position="126"/>
        <end position="225"/>
    </location>
</feature>
<dbReference type="SUPFAM" id="SSF46785">
    <property type="entry name" value="Winged helix' DNA-binding domain"/>
    <property type="match status" value="1"/>
</dbReference>
<evidence type="ECO:0000313" key="8">
    <source>
        <dbReference type="EMBL" id="PWB04493.1"/>
    </source>
</evidence>
<evidence type="ECO:0000256" key="6">
    <source>
        <dbReference type="SAM" id="MobiDB-lite"/>
    </source>
</evidence>
<keyword evidence="2 5" id="KW-0547">Nucleotide-binding</keyword>
<dbReference type="InterPro" id="IPR002543">
    <property type="entry name" value="FtsK_dom"/>
</dbReference>
<evidence type="ECO:0000256" key="5">
    <source>
        <dbReference type="PROSITE-ProRule" id="PRU00289"/>
    </source>
</evidence>
<comment type="caution">
    <text evidence="8">The sequence shown here is derived from an EMBL/GenBank/DDBJ whole genome shotgun (WGS) entry which is preliminary data.</text>
</comment>
<feature type="domain" description="FtsK" evidence="7">
    <location>
        <begin position="395"/>
        <end position="598"/>
    </location>
</feature>
<dbReference type="EMBL" id="PUEC01000001">
    <property type="protein sequence ID" value="PWB04493.1"/>
    <property type="molecule type" value="Genomic_DNA"/>
</dbReference>
<comment type="similarity">
    <text evidence="1">Belongs to the FtsK/SpoIIIE/SftA family.</text>
</comment>
<organism evidence="8 9">
    <name type="scientific">Duncaniella muris</name>
    <dbReference type="NCBI Taxonomy" id="2094150"/>
    <lineage>
        <taxon>Bacteria</taxon>
        <taxon>Pseudomonadati</taxon>
        <taxon>Bacteroidota</taxon>
        <taxon>Bacteroidia</taxon>
        <taxon>Bacteroidales</taxon>
        <taxon>Muribaculaceae</taxon>
        <taxon>Duncaniella</taxon>
    </lineage>
</organism>
<dbReference type="InterPro" id="IPR018541">
    <property type="entry name" value="Ftsk_gamma"/>
</dbReference>
<name>A0A2V1IMW4_9BACT</name>
<dbReference type="Pfam" id="PF01580">
    <property type="entry name" value="FtsK_SpoIIIE"/>
    <property type="match status" value="1"/>
</dbReference>
<dbReference type="InterPro" id="IPR050206">
    <property type="entry name" value="FtsK/SpoIIIE/SftA"/>
</dbReference>
<dbReference type="InterPro" id="IPR003593">
    <property type="entry name" value="AAA+_ATPase"/>
</dbReference>
<keyword evidence="4" id="KW-0238">DNA-binding</keyword>
<evidence type="ECO:0000256" key="4">
    <source>
        <dbReference type="ARBA" id="ARBA00023125"/>
    </source>
</evidence>
<dbReference type="Gene3D" id="3.30.980.40">
    <property type="match status" value="1"/>
</dbReference>
<reference evidence="9" key="1">
    <citation type="submission" date="2018-02" db="EMBL/GenBank/DDBJ databases">
        <authorList>
            <person name="Clavel T."/>
            <person name="Strowig T."/>
        </authorList>
    </citation>
    <scope>NUCLEOTIDE SEQUENCE [LARGE SCALE GENOMIC DNA]</scope>
    <source>
        <strain evidence="9">DSM 103720</strain>
    </source>
</reference>
<proteinExistence type="inferred from homology"/>
<dbReference type="SMART" id="SM00843">
    <property type="entry name" value="Ftsk_gamma"/>
    <property type="match status" value="1"/>
</dbReference>
<dbReference type="InterPro" id="IPR036390">
    <property type="entry name" value="WH_DNA-bd_sf"/>
</dbReference>
<dbReference type="Pfam" id="PF17854">
    <property type="entry name" value="FtsK_alpha"/>
    <property type="match status" value="1"/>
</dbReference>
<dbReference type="SMART" id="SM00382">
    <property type="entry name" value="AAA"/>
    <property type="match status" value="1"/>
</dbReference>
<feature type="binding site" evidence="5">
    <location>
        <begin position="413"/>
        <end position="420"/>
    </location>
    <ligand>
        <name>ATP</name>
        <dbReference type="ChEBI" id="CHEBI:30616"/>
    </ligand>
</feature>
<dbReference type="Gene3D" id="3.40.50.300">
    <property type="entry name" value="P-loop containing nucleotide triphosphate hydrolases"/>
    <property type="match status" value="1"/>
</dbReference>
<accession>A0A2V1IMW4</accession>
<dbReference type="GO" id="GO:0003677">
    <property type="term" value="F:DNA binding"/>
    <property type="evidence" value="ECO:0007669"/>
    <property type="project" value="UniProtKB-KW"/>
</dbReference>
<evidence type="ECO:0000259" key="7">
    <source>
        <dbReference type="PROSITE" id="PS50901"/>
    </source>
</evidence>
<feature type="compositionally biased region" description="Basic and acidic residues" evidence="6">
    <location>
        <begin position="29"/>
        <end position="78"/>
    </location>
</feature>
<feature type="compositionally biased region" description="Basic and acidic residues" evidence="6">
    <location>
        <begin position="93"/>
        <end position="103"/>
    </location>
</feature>
<gene>
    <name evidence="8" type="ORF">C5O23_00650</name>
</gene>